<keyword evidence="2" id="KW-0812">Transmembrane</keyword>
<dbReference type="OMA" id="GVWVGPK"/>
<reference evidence="4" key="1">
    <citation type="journal article" date="2011" name="Science">
        <title>The plant cell wall-decomposing machinery underlies the functional diversity of forest fungi.</title>
        <authorList>
            <person name="Eastwood D.C."/>
            <person name="Floudas D."/>
            <person name="Binder M."/>
            <person name="Majcherczyk A."/>
            <person name="Schneider P."/>
            <person name="Aerts A."/>
            <person name="Asiegbu F.O."/>
            <person name="Baker S.E."/>
            <person name="Barry K."/>
            <person name="Bendiksby M."/>
            <person name="Blumentritt M."/>
            <person name="Coutinho P.M."/>
            <person name="Cullen D."/>
            <person name="de Vries R.P."/>
            <person name="Gathman A."/>
            <person name="Goodell B."/>
            <person name="Henrissat B."/>
            <person name="Ihrmark K."/>
            <person name="Kauserud H."/>
            <person name="Kohler A."/>
            <person name="LaButti K."/>
            <person name="Lapidus A."/>
            <person name="Lavin J.L."/>
            <person name="Lee Y.-H."/>
            <person name="Lindquist E."/>
            <person name="Lilly W."/>
            <person name="Lucas S."/>
            <person name="Morin E."/>
            <person name="Murat C."/>
            <person name="Oguiza J.A."/>
            <person name="Park J."/>
            <person name="Pisabarro A.G."/>
            <person name="Riley R."/>
            <person name="Rosling A."/>
            <person name="Salamov A."/>
            <person name="Schmidt O."/>
            <person name="Schmutz J."/>
            <person name="Skrede I."/>
            <person name="Stenlid J."/>
            <person name="Wiebenga A."/>
            <person name="Xie X."/>
            <person name="Kuees U."/>
            <person name="Hibbett D.S."/>
            <person name="Hoffmeister D."/>
            <person name="Hoegberg N."/>
            <person name="Martin F."/>
            <person name="Grigoriev I.V."/>
            <person name="Watkinson S.C."/>
        </authorList>
    </citation>
    <scope>NUCLEOTIDE SEQUENCE [LARGE SCALE GENOMIC DNA]</scope>
    <source>
        <strain evidence="4">strain S7.3</strain>
    </source>
</reference>
<dbReference type="SUPFAM" id="SSF53335">
    <property type="entry name" value="S-adenosyl-L-methionine-dependent methyltransferases"/>
    <property type="match status" value="1"/>
</dbReference>
<dbReference type="HOGENOM" id="CLU_017511_1_0_1"/>
<keyword evidence="2" id="KW-1133">Transmembrane helix</keyword>
<dbReference type="Gene3D" id="3.40.50.150">
    <property type="entry name" value="Vaccinia Virus protein VP39"/>
    <property type="match status" value="1"/>
</dbReference>
<gene>
    <name evidence="3" type="ORF">SERLA73DRAFT_49266</name>
</gene>
<evidence type="ECO:0000313" key="4">
    <source>
        <dbReference type="Proteomes" id="UP000008063"/>
    </source>
</evidence>
<dbReference type="eggNOG" id="ENOG502QTVA">
    <property type="taxonomic scope" value="Eukaryota"/>
</dbReference>
<proteinExistence type="predicted"/>
<dbReference type="InParanoid" id="F8PPI4"/>
<dbReference type="EMBL" id="GL945477">
    <property type="protein sequence ID" value="EGO02061.1"/>
    <property type="molecule type" value="Genomic_DNA"/>
</dbReference>
<accession>F8PPI4</accession>
<feature type="transmembrane region" description="Helical" evidence="2">
    <location>
        <begin position="67"/>
        <end position="86"/>
    </location>
</feature>
<dbReference type="Proteomes" id="UP000008063">
    <property type="component" value="Unassembled WGS sequence"/>
</dbReference>
<keyword evidence="2" id="KW-0472">Membrane</keyword>
<feature type="transmembrane region" description="Helical" evidence="2">
    <location>
        <begin position="175"/>
        <end position="196"/>
    </location>
</feature>
<dbReference type="PANTHER" id="PTHR43317:SF1">
    <property type="entry name" value="THERMOSPERMINE SYNTHASE ACAULIS5"/>
    <property type="match status" value="1"/>
</dbReference>
<dbReference type="Pfam" id="PF01564">
    <property type="entry name" value="Spermine_synth"/>
    <property type="match status" value="1"/>
</dbReference>
<feature type="transmembrane region" description="Helical" evidence="2">
    <location>
        <begin position="42"/>
        <end position="60"/>
    </location>
</feature>
<protein>
    <recommendedName>
        <fullName evidence="5">PABS domain-containing protein</fullName>
    </recommendedName>
</protein>
<organism evidence="4">
    <name type="scientific">Serpula lacrymans var. lacrymans (strain S7.3)</name>
    <name type="common">Dry rot fungus</name>
    <dbReference type="NCBI Taxonomy" id="936435"/>
    <lineage>
        <taxon>Eukaryota</taxon>
        <taxon>Fungi</taxon>
        <taxon>Dikarya</taxon>
        <taxon>Basidiomycota</taxon>
        <taxon>Agaricomycotina</taxon>
        <taxon>Agaricomycetes</taxon>
        <taxon>Agaricomycetidae</taxon>
        <taxon>Boletales</taxon>
        <taxon>Coniophorineae</taxon>
        <taxon>Serpulaceae</taxon>
        <taxon>Serpula</taxon>
    </lineage>
</organism>
<keyword evidence="1" id="KW-0620">Polyamine biosynthesis</keyword>
<dbReference type="PANTHER" id="PTHR43317">
    <property type="entry name" value="THERMOSPERMINE SYNTHASE ACAULIS5"/>
    <property type="match status" value="1"/>
</dbReference>
<dbReference type="InterPro" id="IPR029063">
    <property type="entry name" value="SAM-dependent_MTases_sf"/>
</dbReference>
<evidence type="ECO:0008006" key="5">
    <source>
        <dbReference type="Google" id="ProtNLM"/>
    </source>
</evidence>
<dbReference type="AlphaFoldDB" id="F8PPI4"/>
<dbReference type="NCBIfam" id="NF037959">
    <property type="entry name" value="MFS_SpdSyn"/>
    <property type="match status" value="1"/>
</dbReference>
<dbReference type="OrthoDB" id="2016285at2759"/>
<evidence type="ECO:0000256" key="1">
    <source>
        <dbReference type="ARBA" id="ARBA00023115"/>
    </source>
</evidence>
<feature type="transmembrane region" description="Helical" evidence="2">
    <location>
        <begin position="98"/>
        <end position="116"/>
    </location>
</feature>
<evidence type="ECO:0000313" key="3">
    <source>
        <dbReference type="EMBL" id="EGO02061.1"/>
    </source>
</evidence>
<keyword evidence="4" id="KW-1185">Reference proteome</keyword>
<dbReference type="GO" id="GO:0006596">
    <property type="term" value="P:polyamine biosynthetic process"/>
    <property type="evidence" value="ECO:0007669"/>
    <property type="project" value="UniProtKB-KW"/>
</dbReference>
<dbReference type="STRING" id="936435.F8PPI4"/>
<evidence type="ECO:0000256" key="2">
    <source>
        <dbReference type="SAM" id="Phobius"/>
    </source>
</evidence>
<name>F8PPI4_SERL3</name>
<sequence length="564" mass="62321">MAYFHAKSLLAAFAVSAGLSVFTSTYERSITPLFASVPTGKYLPHVLYGTVALTFIVPRLTTSRASIALAVFCLLAPITSYRLGAYAARFRDPIKGPLTTHVMVLAPVVFAGASIIRNHVEVSDFLLSALCILCLDISDDNVFFVLGSIHSITWAYMRLKESTVMKSGKGKISSVLFRVIAPAVLLPLLFLIVPSLRSPTLPHPLVGQYSSPSYPLRILSSIHSITGIVVVGELLPPPPSQDITSAHSFRFLRASHSLLGGVWIGSKVMTMNDALPMVDEQGTPLGDSIYSAFVLQEAARLVDSAPHIQTRENALIIGLGAGISASAFTRHNMSTTVVEIDPAVYDASRRFFGLPDLGQDRVFLEDARKWVKNRKSSIDWSSSPTMYDIIVHDCFSGGGVPGHIFTLEFWEDLKTIMSPEGVLAVNFAGKLGSDASRAVLVTLKKAFRQCRAFHDALEHMSDEQLRAEFINMVFFCSMSPRPLNFRPAVEGDFLNSYMRRHILSSLPEREVNLTQITGSLAPASEDLYVLTDKRNMLDEWQHDEALEHWKLMREVLPDIVWETY</sequence>